<dbReference type="Pfam" id="PF08712">
    <property type="entry name" value="Nfu_N"/>
    <property type="match status" value="1"/>
</dbReference>
<dbReference type="Pfam" id="PF13769">
    <property type="entry name" value="Virulence_fact"/>
    <property type="match status" value="1"/>
</dbReference>
<evidence type="ECO:0000256" key="1">
    <source>
        <dbReference type="SAM" id="MobiDB-lite"/>
    </source>
</evidence>
<protein>
    <submittedName>
        <fullName evidence="3">Virulence factor</fullName>
    </submittedName>
</protein>
<gene>
    <name evidence="3" type="ORF">OMP40_37710</name>
</gene>
<evidence type="ECO:0000313" key="4">
    <source>
        <dbReference type="Proteomes" id="UP001153404"/>
    </source>
</evidence>
<dbReference type="InterPro" id="IPR011989">
    <property type="entry name" value="ARM-like"/>
</dbReference>
<dbReference type="SUPFAM" id="SSF110836">
    <property type="entry name" value="Hypothetical protein SAV1430"/>
    <property type="match status" value="1"/>
</dbReference>
<feature type="compositionally biased region" description="Low complexity" evidence="1">
    <location>
        <begin position="200"/>
        <end position="213"/>
    </location>
</feature>
<accession>A0A9X4KZX4</accession>
<dbReference type="PANTHER" id="PTHR12697:SF37">
    <property type="entry name" value="CONSERVED VIRULENCE FACTOR C"/>
    <property type="match status" value="1"/>
</dbReference>
<dbReference type="EMBL" id="JAPDIA010000009">
    <property type="protein sequence ID" value="MDG0814384.1"/>
    <property type="molecule type" value="Genomic_DNA"/>
</dbReference>
<feature type="domain" description="Scaffold protein Nfu/NifU N-terminal" evidence="2">
    <location>
        <begin position="4"/>
        <end position="90"/>
    </location>
</feature>
<dbReference type="PANTHER" id="PTHR12697">
    <property type="entry name" value="PBS LYASE HEAT-LIKE PROTEIN"/>
    <property type="match status" value="1"/>
</dbReference>
<dbReference type="Gene3D" id="3.30.1370.70">
    <property type="entry name" value="Scaffold protein Nfu/NifU, N-terminal domain"/>
    <property type="match status" value="1"/>
</dbReference>
<evidence type="ECO:0000313" key="3">
    <source>
        <dbReference type="EMBL" id="MDG0814384.1"/>
    </source>
</evidence>
<organism evidence="3 4">
    <name type="scientific">Cohnella rhizosphaerae</name>
    <dbReference type="NCBI Taxonomy" id="1457232"/>
    <lineage>
        <taxon>Bacteria</taxon>
        <taxon>Bacillati</taxon>
        <taxon>Bacillota</taxon>
        <taxon>Bacilli</taxon>
        <taxon>Bacillales</taxon>
        <taxon>Paenibacillaceae</taxon>
        <taxon>Cohnella</taxon>
    </lineage>
</organism>
<comment type="caution">
    <text evidence="3">The sequence shown here is derived from an EMBL/GenBank/DDBJ whole genome shotgun (WGS) entry which is preliminary data.</text>
</comment>
<dbReference type="InterPro" id="IPR016024">
    <property type="entry name" value="ARM-type_fold"/>
</dbReference>
<dbReference type="Gene3D" id="1.25.10.10">
    <property type="entry name" value="Leucine-rich Repeat Variant"/>
    <property type="match status" value="1"/>
</dbReference>
<name>A0A9X4KZX4_9BACL</name>
<dbReference type="InterPro" id="IPR014824">
    <property type="entry name" value="Nfu/NifU_N"/>
</dbReference>
<dbReference type="AlphaFoldDB" id="A0A9X4KZX4"/>
<dbReference type="RefSeq" id="WP_277539283.1">
    <property type="nucleotide sequence ID" value="NZ_JAPDIA010000009.1"/>
</dbReference>
<dbReference type="SMART" id="SM00567">
    <property type="entry name" value="EZ_HEAT"/>
    <property type="match status" value="4"/>
</dbReference>
<keyword evidence="4" id="KW-1185">Reference proteome</keyword>
<feature type="region of interest" description="Disordered" evidence="1">
    <location>
        <begin position="200"/>
        <end position="219"/>
    </location>
</feature>
<dbReference type="Proteomes" id="UP001153404">
    <property type="component" value="Unassembled WGS sequence"/>
</dbReference>
<dbReference type="GO" id="GO:0016491">
    <property type="term" value="F:oxidoreductase activity"/>
    <property type="evidence" value="ECO:0007669"/>
    <property type="project" value="TreeGrafter"/>
</dbReference>
<dbReference type="InterPro" id="IPR025989">
    <property type="entry name" value="Virulence_F_dom"/>
</dbReference>
<dbReference type="Pfam" id="PF13646">
    <property type="entry name" value="HEAT_2"/>
    <property type="match status" value="1"/>
</dbReference>
<dbReference type="SUPFAM" id="SSF48371">
    <property type="entry name" value="ARM repeat"/>
    <property type="match status" value="1"/>
</dbReference>
<dbReference type="InterPro" id="IPR036498">
    <property type="entry name" value="Nfu/NifU_N_sf"/>
</dbReference>
<sequence length="395" mass="42169">MKLLSIEPTPSPNSMKLNVDEALPAGERHTYTMDKIDQLPPFVAKLLAIPGVKSAFRTADFFALDRRPSADWAGILAAVRELFGAAADGGGAGAGDDALAYSFGEARVLVQMYRGIPMQIRVQSGGQESRAALGQRFTDAVNEAAAGTFIRERRLAEFGVRYGEPQEILEEVARELDAAYPDERLRELIAAAQAAGAGEGAVAPDAPEGGAAASRATTPEELEAALRAPDWQTRYAALSRAKPDAELLPLLAQAARDPQVSVRRLAVVYLGDLRIPEALPPLLAALKDSSAAVRRTAGDTLSDIGDPAAGPAMAEALGDANKLVRWRAARFLYEAGDASALEALERLAAAEPEFEVKLQAEIAIARIRSGEEAAGSVWQQMTRMREQRQSEGEAR</sequence>
<reference evidence="3" key="1">
    <citation type="submission" date="2022-10" db="EMBL/GenBank/DDBJ databases">
        <title>Comparative genomic analysis of Cohnella hashimotonis sp. nov., isolated from the International Space Station.</title>
        <authorList>
            <person name="Simpson A."/>
            <person name="Venkateswaran K."/>
        </authorList>
    </citation>
    <scope>NUCLEOTIDE SEQUENCE</scope>
    <source>
        <strain evidence="3">DSM 28161</strain>
    </source>
</reference>
<dbReference type="SMART" id="SM00932">
    <property type="entry name" value="Nfu_N"/>
    <property type="match status" value="1"/>
</dbReference>
<evidence type="ECO:0000259" key="2">
    <source>
        <dbReference type="SMART" id="SM00932"/>
    </source>
</evidence>
<proteinExistence type="predicted"/>
<dbReference type="InterPro" id="IPR004155">
    <property type="entry name" value="PBS_lyase_HEAT"/>
</dbReference>